<evidence type="ECO:0000259" key="3">
    <source>
        <dbReference type="Pfam" id="PF13401"/>
    </source>
</evidence>
<proteinExistence type="inferred from homology"/>
<dbReference type="PANTHER" id="PTHR10760">
    <property type="entry name" value="TORSIN"/>
    <property type="match status" value="1"/>
</dbReference>
<dbReference type="InterPro" id="IPR027417">
    <property type="entry name" value="P-loop_NTPase"/>
</dbReference>
<dbReference type="OrthoDB" id="19623at2759"/>
<dbReference type="EMBL" id="LSYV01000035">
    <property type="protein sequence ID" value="KXZ47581.1"/>
    <property type="molecule type" value="Genomic_DNA"/>
</dbReference>
<dbReference type="GO" id="GO:0005737">
    <property type="term" value="C:cytoplasm"/>
    <property type="evidence" value="ECO:0007669"/>
    <property type="project" value="UniProtKB-ARBA"/>
</dbReference>
<feature type="chain" id="PRO_5013017677" description="ORC1/DEAH AAA+ ATPase domain-containing protein" evidence="2">
    <location>
        <begin position="16"/>
        <end position="333"/>
    </location>
</feature>
<accession>A0A150GCJ8</accession>
<dbReference type="Gene3D" id="3.40.50.300">
    <property type="entry name" value="P-loop containing nucleotide triphosphate hydrolases"/>
    <property type="match status" value="1"/>
</dbReference>
<name>A0A150GCJ8_GONPE</name>
<dbReference type="Pfam" id="PF13401">
    <property type="entry name" value="AAA_22"/>
    <property type="match status" value="1"/>
</dbReference>
<dbReference type="PANTHER" id="PTHR10760:SF2">
    <property type="entry name" value="LD13476P-RELATED"/>
    <property type="match status" value="1"/>
</dbReference>
<comment type="caution">
    <text evidence="4">The sequence shown here is derived from an EMBL/GenBank/DDBJ whole genome shotgun (WGS) entry which is preliminary data.</text>
</comment>
<dbReference type="SUPFAM" id="SSF52540">
    <property type="entry name" value="P-loop containing nucleoside triphosphate hydrolases"/>
    <property type="match status" value="1"/>
</dbReference>
<comment type="similarity">
    <text evidence="1">Belongs to the ClpA/ClpB family. Torsin subfamily.</text>
</comment>
<dbReference type="Proteomes" id="UP000075714">
    <property type="component" value="Unassembled WGS sequence"/>
</dbReference>
<protein>
    <recommendedName>
        <fullName evidence="3">ORC1/DEAH AAA+ ATPase domain-containing protein</fullName>
    </recommendedName>
</protein>
<feature type="domain" description="ORC1/DEAH AAA+ ATPase" evidence="3">
    <location>
        <begin position="82"/>
        <end position="186"/>
    </location>
</feature>
<evidence type="ECO:0000313" key="5">
    <source>
        <dbReference type="Proteomes" id="UP000075714"/>
    </source>
</evidence>
<evidence type="ECO:0000313" key="4">
    <source>
        <dbReference type="EMBL" id="KXZ47581.1"/>
    </source>
</evidence>
<dbReference type="InterPro" id="IPR010448">
    <property type="entry name" value="Torsin"/>
</dbReference>
<evidence type="ECO:0000256" key="1">
    <source>
        <dbReference type="ARBA" id="ARBA00006235"/>
    </source>
</evidence>
<dbReference type="GO" id="GO:0005524">
    <property type="term" value="F:ATP binding"/>
    <property type="evidence" value="ECO:0007669"/>
    <property type="project" value="InterPro"/>
</dbReference>
<dbReference type="InterPro" id="IPR049945">
    <property type="entry name" value="AAA_22"/>
</dbReference>
<sequence>MAFFVISAVTALIAATLYSMSGTTRFVPDACRNAGSYLPAHVVGQDLAIRQLVDAVCEHLAEPPPGVSPSAARAVAPRKPLLISAHGPPGVGKTFTHTLLARALYNRDPAAAGECPGDGCKGAKVLYGMSYLESDRASQLSAVRDAVLDHLRSTSNPLLVVEEYDKLDCESRGMLRQLVRHPELSNASMSRAIVLLESNLGFLDLEAMLTAAGGNKSKITAEAAESTLRQVVLQQWRRKPCESLEDTLAFASAIDFFLPFFPLTRQEITALMRTELHEHYGPRLRALGASLLPEPAAVSWLVERVDFSGDSYPLEGAKQVSTVCVKHVSRLRR</sequence>
<keyword evidence="2" id="KW-0732">Signal</keyword>
<dbReference type="GO" id="GO:0016887">
    <property type="term" value="F:ATP hydrolysis activity"/>
    <property type="evidence" value="ECO:0007669"/>
    <property type="project" value="InterPro"/>
</dbReference>
<keyword evidence="5" id="KW-1185">Reference proteome</keyword>
<dbReference type="AlphaFoldDB" id="A0A150GCJ8"/>
<organism evidence="4 5">
    <name type="scientific">Gonium pectorale</name>
    <name type="common">Green alga</name>
    <dbReference type="NCBI Taxonomy" id="33097"/>
    <lineage>
        <taxon>Eukaryota</taxon>
        <taxon>Viridiplantae</taxon>
        <taxon>Chlorophyta</taxon>
        <taxon>core chlorophytes</taxon>
        <taxon>Chlorophyceae</taxon>
        <taxon>CS clade</taxon>
        <taxon>Chlamydomonadales</taxon>
        <taxon>Volvocaceae</taxon>
        <taxon>Gonium</taxon>
    </lineage>
</organism>
<evidence type="ECO:0000256" key="2">
    <source>
        <dbReference type="SAM" id="SignalP"/>
    </source>
</evidence>
<feature type="signal peptide" evidence="2">
    <location>
        <begin position="1"/>
        <end position="15"/>
    </location>
</feature>
<dbReference type="STRING" id="33097.A0A150GCJ8"/>
<gene>
    <name evidence="4" type="ORF">GPECTOR_34g740</name>
</gene>
<reference evidence="5" key="1">
    <citation type="journal article" date="2016" name="Nat. Commun.">
        <title>The Gonium pectorale genome demonstrates co-option of cell cycle regulation during the evolution of multicellularity.</title>
        <authorList>
            <person name="Hanschen E.R."/>
            <person name="Marriage T.N."/>
            <person name="Ferris P.J."/>
            <person name="Hamaji T."/>
            <person name="Toyoda A."/>
            <person name="Fujiyama A."/>
            <person name="Neme R."/>
            <person name="Noguchi H."/>
            <person name="Minakuchi Y."/>
            <person name="Suzuki M."/>
            <person name="Kawai-Toyooka H."/>
            <person name="Smith D.R."/>
            <person name="Sparks H."/>
            <person name="Anderson J."/>
            <person name="Bakaric R."/>
            <person name="Luria V."/>
            <person name="Karger A."/>
            <person name="Kirschner M.W."/>
            <person name="Durand P.M."/>
            <person name="Michod R.E."/>
            <person name="Nozaki H."/>
            <person name="Olson B.J."/>
        </authorList>
    </citation>
    <scope>NUCLEOTIDE SEQUENCE [LARGE SCALE GENOMIC DNA]</scope>
    <source>
        <strain evidence="5">NIES-2863</strain>
    </source>
</reference>